<dbReference type="GO" id="GO:1904462">
    <property type="term" value="P:ergosteryl 3-beta-D-glucoside catabolic process"/>
    <property type="evidence" value="ECO:0007669"/>
    <property type="project" value="TreeGrafter"/>
</dbReference>
<dbReference type="EMBL" id="MU128954">
    <property type="protein sequence ID" value="KAF9515043.1"/>
    <property type="molecule type" value="Genomic_DNA"/>
</dbReference>
<keyword evidence="7" id="KW-1185">Reference proteome</keyword>
<feature type="region of interest" description="Disordered" evidence="4">
    <location>
        <begin position="625"/>
        <end position="645"/>
    </location>
</feature>
<evidence type="ECO:0000256" key="1">
    <source>
        <dbReference type="ARBA" id="ARBA00005641"/>
    </source>
</evidence>
<evidence type="ECO:0000313" key="7">
    <source>
        <dbReference type="Proteomes" id="UP000886523"/>
    </source>
</evidence>
<reference evidence="6" key="1">
    <citation type="journal article" date="2020" name="Nat. Commun.">
        <title>Large-scale genome sequencing of mycorrhizal fungi provides insights into the early evolution of symbiotic traits.</title>
        <authorList>
            <person name="Miyauchi S."/>
            <person name="Kiss E."/>
            <person name="Kuo A."/>
            <person name="Drula E."/>
            <person name="Kohler A."/>
            <person name="Sanchez-Garcia M."/>
            <person name="Morin E."/>
            <person name="Andreopoulos B."/>
            <person name="Barry K.W."/>
            <person name="Bonito G."/>
            <person name="Buee M."/>
            <person name="Carver A."/>
            <person name="Chen C."/>
            <person name="Cichocki N."/>
            <person name="Clum A."/>
            <person name="Culley D."/>
            <person name="Crous P.W."/>
            <person name="Fauchery L."/>
            <person name="Girlanda M."/>
            <person name="Hayes R.D."/>
            <person name="Keri Z."/>
            <person name="LaButti K."/>
            <person name="Lipzen A."/>
            <person name="Lombard V."/>
            <person name="Magnuson J."/>
            <person name="Maillard F."/>
            <person name="Murat C."/>
            <person name="Nolan M."/>
            <person name="Ohm R.A."/>
            <person name="Pangilinan J."/>
            <person name="Pereira M.F."/>
            <person name="Perotto S."/>
            <person name="Peter M."/>
            <person name="Pfister S."/>
            <person name="Riley R."/>
            <person name="Sitrit Y."/>
            <person name="Stielow J.B."/>
            <person name="Szollosi G."/>
            <person name="Zifcakova L."/>
            <person name="Stursova M."/>
            <person name="Spatafora J.W."/>
            <person name="Tedersoo L."/>
            <person name="Vaario L.M."/>
            <person name="Yamada A."/>
            <person name="Yan M."/>
            <person name="Wang P."/>
            <person name="Xu J."/>
            <person name="Bruns T."/>
            <person name="Baldrian P."/>
            <person name="Vilgalys R."/>
            <person name="Dunand C."/>
            <person name="Henrissat B."/>
            <person name="Grigoriev I.V."/>
            <person name="Hibbett D."/>
            <person name="Nagy L.G."/>
            <person name="Martin F.M."/>
        </authorList>
    </citation>
    <scope>NUCLEOTIDE SEQUENCE</scope>
    <source>
        <strain evidence="6">UP504</strain>
    </source>
</reference>
<dbReference type="SUPFAM" id="SSF51445">
    <property type="entry name" value="(Trans)glycosidases"/>
    <property type="match status" value="1"/>
</dbReference>
<keyword evidence="3" id="KW-0326">Glycosidase</keyword>
<evidence type="ECO:0000259" key="5">
    <source>
        <dbReference type="Pfam" id="PF18564"/>
    </source>
</evidence>
<dbReference type="OrthoDB" id="9971853at2759"/>
<name>A0A9P6AZS5_9AGAM</name>
<accession>A0A9P6AZS5</accession>
<dbReference type="InterPro" id="IPR013780">
    <property type="entry name" value="Glyco_hydro_b"/>
</dbReference>
<dbReference type="InterPro" id="IPR017853">
    <property type="entry name" value="GH"/>
</dbReference>
<sequence length="946" mass="105579">MPRVPSLSRVTGLPLPNGYVHTCEARFMDTSGRSLLLRGVNLSGSTKAPLDSPSQTLEGFWESAEAGGESFVGRPLNLDDGSADIHLARLRGWGFNMLRYVVTWEALEHEGPGKFDYEFMDYTVRVLRRCKDFGFRIFMDPHQDLWSRFSGGSGAPFWTLAACGFQPRNFTATQATVLHSEYPSAEDPDPASFPAMIWSTNYFRLAAQTVFTLFFAGRDFAPKCIIDGVNIQDYLNLHYIEALGKLADRIAAAGDLNDECVIGWESMNEPGEGYLGHENLNDFASDQAMKKGSRPTPAQSFRLGMGMEQTVEYWSFGALGPKREGTITVDPKGIKAWMDPEDEPDGVNPRWRWKRGKEWKLGTCIWALHDVWDPESGYILIPDYFKAPPFDPSRRIVFVADYWRPHWRHYSQRIRSAHPDCIHFIQPPVFVCPPRLDDDDLRGRACYAPHYYDGLTLVTRHWNWFNADALGLLRGKYSNVLQSLRVGEWAIRRSLQDQLAMFLDDAKEALGDYPTLIGEIGTPFDMDGKRSYGYEDNGRYLGDYTQQQKALDASLNAADGTNSLNWTIWTYCTDNNHEWGDGWNLEDLSLWSSDDLLAREGSSTYQMGVDSGSDVATTMNERSNSRLLPDFTSDPQRNTPVLPQNLASDNASLTTLSTFEDDAAPYPGISLRDMANPSVASVVTTYSTGAYASNLYDFLTNGARAVGAFVRPWPIAVVGVPTQMSFNIARADFKLTVRVSTADAQAIQDASRSATSRAYGSPRSSQDTEKGDAIPTEIYIPLVHYAADPFLPRPRPSQSTYREPSDVSPPRTSLRPGTAMSVSGRTTAISDSTAVLPSSTISALGHGDSQAPVWATWAGRDVPLALDIEASEGSEWELDGQVLKWWYPLPHSSPLVEDSKAEKGGEWEEERWIRIRRRGGSIKGIGSGFVYLEEASSFWEKLCPKW</sequence>
<dbReference type="Proteomes" id="UP000886523">
    <property type="component" value="Unassembled WGS sequence"/>
</dbReference>
<protein>
    <submittedName>
        <fullName evidence="6">Glycoside hydrolase family 5 protein</fullName>
    </submittedName>
</protein>
<feature type="domain" description="Glycoside hydrolase family 5 C-terminal" evidence="5">
    <location>
        <begin position="711"/>
        <end position="786"/>
    </location>
</feature>
<dbReference type="Gene3D" id="2.60.40.1180">
    <property type="entry name" value="Golgi alpha-mannosidase II"/>
    <property type="match status" value="1"/>
</dbReference>
<evidence type="ECO:0000313" key="6">
    <source>
        <dbReference type="EMBL" id="KAF9515043.1"/>
    </source>
</evidence>
<evidence type="ECO:0000256" key="2">
    <source>
        <dbReference type="ARBA" id="ARBA00022801"/>
    </source>
</evidence>
<dbReference type="AlphaFoldDB" id="A0A9P6AZS5"/>
<gene>
    <name evidence="6" type="ORF">BS47DRAFT_1342441</name>
</gene>
<organism evidence="6 7">
    <name type="scientific">Hydnum rufescens UP504</name>
    <dbReference type="NCBI Taxonomy" id="1448309"/>
    <lineage>
        <taxon>Eukaryota</taxon>
        <taxon>Fungi</taxon>
        <taxon>Dikarya</taxon>
        <taxon>Basidiomycota</taxon>
        <taxon>Agaricomycotina</taxon>
        <taxon>Agaricomycetes</taxon>
        <taxon>Cantharellales</taxon>
        <taxon>Hydnaceae</taxon>
        <taxon>Hydnum</taxon>
    </lineage>
</organism>
<evidence type="ECO:0000256" key="3">
    <source>
        <dbReference type="ARBA" id="ARBA00023295"/>
    </source>
</evidence>
<dbReference type="GO" id="GO:0050295">
    <property type="term" value="F:steryl-beta-glucosidase activity"/>
    <property type="evidence" value="ECO:0007669"/>
    <property type="project" value="TreeGrafter"/>
</dbReference>
<feature type="region of interest" description="Disordered" evidence="4">
    <location>
        <begin position="746"/>
        <end position="772"/>
    </location>
</feature>
<proteinExistence type="inferred from homology"/>
<dbReference type="PANTHER" id="PTHR31308:SF6">
    <property type="entry name" value="GLYCOSIDE HYDROLASE FAMILY 5 C-TERMINAL DOMAIN-CONTAINING PROTEIN"/>
    <property type="match status" value="1"/>
</dbReference>
<feature type="compositionally biased region" description="Polar residues" evidence="4">
    <location>
        <begin position="633"/>
        <end position="645"/>
    </location>
</feature>
<dbReference type="Gene3D" id="3.20.20.80">
    <property type="entry name" value="Glycosidases"/>
    <property type="match status" value="2"/>
</dbReference>
<dbReference type="FunFam" id="3.20.20.80:FF:000122">
    <property type="entry name" value="Glycoside hydrolase"/>
    <property type="match status" value="1"/>
</dbReference>
<keyword evidence="2 6" id="KW-0378">Hydrolase</keyword>
<feature type="region of interest" description="Disordered" evidence="4">
    <location>
        <begin position="792"/>
        <end position="823"/>
    </location>
</feature>
<feature type="compositionally biased region" description="Polar residues" evidence="4">
    <location>
        <begin position="746"/>
        <end position="765"/>
    </location>
</feature>
<comment type="caution">
    <text evidence="6">The sequence shown here is derived from an EMBL/GenBank/DDBJ whole genome shotgun (WGS) entry which is preliminary data.</text>
</comment>
<dbReference type="InterPro" id="IPR052066">
    <property type="entry name" value="Glycosphingolipid_Hydrolases"/>
</dbReference>
<dbReference type="PANTHER" id="PTHR31308">
    <property type="match status" value="1"/>
</dbReference>
<dbReference type="InterPro" id="IPR041036">
    <property type="entry name" value="GH5_C"/>
</dbReference>
<comment type="similarity">
    <text evidence="1">Belongs to the glycosyl hydrolase 5 (cellulase A) family.</text>
</comment>
<dbReference type="Pfam" id="PF18564">
    <property type="entry name" value="Glyco_hydro_5_C"/>
    <property type="match status" value="1"/>
</dbReference>
<evidence type="ECO:0000256" key="4">
    <source>
        <dbReference type="SAM" id="MobiDB-lite"/>
    </source>
</evidence>